<dbReference type="eggNOG" id="ENOG5034B0Q">
    <property type="taxonomic scope" value="Bacteria"/>
</dbReference>
<keyword evidence="3" id="KW-1185">Reference proteome</keyword>
<protein>
    <submittedName>
        <fullName evidence="2">Uncharacterized protein</fullName>
    </submittedName>
</protein>
<dbReference type="RefSeq" id="WP_038102872.1">
    <property type="nucleotide sequence ID" value="NZ_JFDP01000053.1"/>
</dbReference>
<reference evidence="2 3" key="1">
    <citation type="submission" date="2014-02" db="EMBL/GenBank/DDBJ databases">
        <title>Genome sequence of Ureaplasma diversum strain 246.</title>
        <authorList>
            <person name="Sirand-Pugnet P."/>
            <person name="Breton M."/>
            <person name="Dordet-Frisoni E."/>
            <person name="Baranowski E."/>
            <person name="Barre A."/>
            <person name="Couture C."/>
            <person name="Dupuy V."/>
            <person name="Gaurivaud P."/>
            <person name="Jacob D."/>
            <person name="Lemaitre C."/>
            <person name="Manso-Silvan L."/>
            <person name="Nikolski M."/>
            <person name="Nouvel L.-X."/>
            <person name="Poumarat F."/>
            <person name="Tardy F."/>
            <person name="Thebault P."/>
            <person name="Theil S."/>
            <person name="Citti C."/>
            <person name="Thiaucourt F."/>
            <person name="Blanchard A."/>
        </authorList>
    </citation>
    <scope>NUCLEOTIDE SEQUENCE [LARGE SCALE GENOMIC DNA]</scope>
    <source>
        <strain evidence="2 3">NCTC 246</strain>
    </source>
</reference>
<dbReference type="EMBL" id="JFDP01000053">
    <property type="protein sequence ID" value="KEZ22999.1"/>
    <property type="molecule type" value="Genomic_DNA"/>
</dbReference>
<evidence type="ECO:0000256" key="1">
    <source>
        <dbReference type="SAM" id="Phobius"/>
    </source>
</evidence>
<keyword evidence="1" id="KW-0812">Transmembrane</keyword>
<evidence type="ECO:0000313" key="2">
    <source>
        <dbReference type="EMBL" id="KEZ22999.1"/>
    </source>
</evidence>
<keyword evidence="1" id="KW-1133">Transmembrane helix</keyword>
<gene>
    <name evidence="2" type="ORF">UDIV_4360</name>
</gene>
<sequence length="626" mass="73215">MEQIDIQEKEKTEQKTGLNKEKIQQLISDPINGYYAEFNSSIDDKLAAIEDKITAENKEQVEKTELLKLKIKQIKSEVSSRYKSDGILGKKVGNIFIIIACFIIIGFALLPIYFKNKKVIEDYNIFAANNQKIINETNEEKARIIFKVMEKVTPYKFAQEIFWANGLELCPTPNLAVIETMRLPTHKQGQIVGFSNCLNVRFKSTDCFLANYKEFWIDTVRTSASIVVTIRDEDRVENHTLVATHDEPTPRIDVRNWYVQKTNFKPEFSFTTHAQTIKKRDKSLFSNHEFSMRYGIGGGKHSLDIEQSLYEYFTPLAQEQYLDWARVSADNTIYKKGDHLLTPANDTADLAYYFTKHPPYRFSSLLKTEHNDTLADNIKLALAKTKLLTSEFIRNFVYINLSPVISREWYHNDNKYRIGSNYIFEEYNQPTNYISNTLAEKFTNLELLSLENPSDVDFYFVHENKRTNFGVNVFDLKLVTYITHKRIDPVTVYFRGRSYVINVPYVEYEEKPISMRLYAVLEQKPKEASTFFTWSRYLDNSILAQEPELIEELTAYLNEDEKPKKEVLHQHIKQLHSIMNNAHISFDHFNFISDDDGYFLLVNNDDNKIKDDLEHEICSWMRKASF</sequence>
<dbReference type="Proteomes" id="UP000028537">
    <property type="component" value="Unassembled WGS sequence"/>
</dbReference>
<accession>A0A084EYF7</accession>
<organism evidence="2 3">
    <name type="scientific">Ureaplasma diversum NCTC 246</name>
    <dbReference type="NCBI Taxonomy" id="1188241"/>
    <lineage>
        <taxon>Bacteria</taxon>
        <taxon>Bacillati</taxon>
        <taxon>Mycoplasmatota</taxon>
        <taxon>Mycoplasmoidales</taxon>
        <taxon>Mycoplasmoidaceae</taxon>
        <taxon>Ureaplasma</taxon>
    </lineage>
</organism>
<dbReference type="OrthoDB" id="399091at2"/>
<name>A0A084EYF7_9BACT</name>
<dbReference type="AlphaFoldDB" id="A0A084EYF7"/>
<proteinExistence type="predicted"/>
<keyword evidence="1" id="KW-0472">Membrane</keyword>
<feature type="transmembrane region" description="Helical" evidence="1">
    <location>
        <begin position="92"/>
        <end position="114"/>
    </location>
</feature>
<comment type="caution">
    <text evidence="2">The sequence shown here is derived from an EMBL/GenBank/DDBJ whole genome shotgun (WGS) entry which is preliminary data.</text>
</comment>
<evidence type="ECO:0000313" key="3">
    <source>
        <dbReference type="Proteomes" id="UP000028537"/>
    </source>
</evidence>